<dbReference type="STRING" id="44941.A0A397TYK4"/>
<keyword evidence="2 5" id="KW-0812">Transmembrane</keyword>
<evidence type="ECO:0000256" key="1">
    <source>
        <dbReference type="ARBA" id="ARBA00004141"/>
    </source>
</evidence>
<gene>
    <name evidence="6" type="ORF">C2G38_2009178</name>
</gene>
<feature type="transmembrane region" description="Helical" evidence="5">
    <location>
        <begin position="224"/>
        <end position="248"/>
    </location>
</feature>
<dbReference type="AlphaFoldDB" id="A0A397TYK4"/>
<dbReference type="EMBL" id="QKWP01002510">
    <property type="protein sequence ID" value="RIB03082.1"/>
    <property type="molecule type" value="Genomic_DNA"/>
</dbReference>
<feature type="transmembrane region" description="Helical" evidence="5">
    <location>
        <begin position="104"/>
        <end position="122"/>
    </location>
</feature>
<keyword evidence="7" id="KW-1185">Reference proteome</keyword>
<accession>A0A397TYK4</accession>
<name>A0A397TYK4_9GLOM</name>
<organism evidence="6 7">
    <name type="scientific">Gigaspora rosea</name>
    <dbReference type="NCBI Taxonomy" id="44941"/>
    <lineage>
        <taxon>Eukaryota</taxon>
        <taxon>Fungi</taxon>
        <taxon>Fungi incertae sedis</taxon>
        <taxon>Mucoromycota</taxon>
        <taxon>Glomeromycotina</taxon>
        <taxon>Glomeromycetes</taxon>
        <taxon>Diversisporales</taxon>
        <taxon>Gigasporaceae</taxon>
        <taxon>Gigaspora</taxon>
    </lineage>
</organism>
<dbReference type="Proteomes" id="UP000266673">
    <property type="component" value="Unassembled WGS sequence"/>
</dbReference>
<dbReference type="InterPro" id="IPR004776">
    <property type="entry name" value="Mem_transp_PIN-like"/>
</dbReference>
<feature type="transmembrane region" description="Helical" evidence="5">
    <location>
        <begin position="152"/>
        <end position="172"/>
    </location>
</feature>
<feature type="transmembrane region" description="Helical" evidence="5">
    <location>
        <begin position="40"/>
        <end position="59"/>
    </location>
</feature>
<keyword evidence="4 5" id="KW-0472">Membrane</keyword>
<feature type="transmembrane region" description="Helical" evidence="5">
    <location>
        <begin position="268"/>
        <end position="288"/>
    </location>
</feature>
<dbReference type="PANTHER" id="PTHR31794">
    <property type="entry name" value="AUXIN EFFLUX TRANSPORTER FAMILY PROTEIN (EUROFUNG)"/>
    <property type="match status" value="1"/>
</dbReference>
<feature type="transmembrane region" description="Helical" evidence="5">
    <location>
        <begin position="71"/>
        <end position="92"/>
    </location>
</feature>
<feature type="transmembrane region" description="Helical" evidence="5">
    <location>
        <begin position="364"/>
        <end position="388"/>
    </location>
</feature>
<reference evidence="6 7" key="1">
    <citation type="submission" date="2018-06" db="EMBL/GenBank/DDBJ databases">
        <title>Comparative genomics reveals the genomic features of Rhizophagus irregularis, R. cerebriforme, R. diaphanum and Gigaspora rosea, and their symbiotic lifestyle signature.</title>
        <authorList>
            <person name="Morin E."/>
            <person name="San Clemente H."/>
            <person name="Chen E.C.H."/>
            <person name="De La Providencia I."/>
            <person name="Hainaut M."/>
            <person name="Kuo A."/>
            <person name="Kohler A."/>
            <person name="Murat C."/>
            <person name="Tang N."/>
            <person name="Roy S."/>
            <person name="Loubradou J."/>
            <person name="Henrissat B."/>
            <person name="Grigoriev I.V."/>
            <person name="Corradi N."/>
            <person name="Roux C."/>
            <person name="Martin F.M."/>
        </authorList>
    </citation>
    <scope>NUCLEOTIDE SEQUENCE [LARGE SCALE GENOMIC DNA]</scope>
    <source>
        <strain evidence="6 7">DAOM 194757</strain>
    </source>
</reference>
<comment type="subcellular location">
    <subcellularLocation>
        <location evidence="1">Membrane</location>
        <topology evidence="1">Multi-pass membrane protein</topology>
    </subcellularLocation>
</comment>
<feature type="transmembrane region" description="Helical" evidence="5">
    <location>
        <begin position="300"/>
        <end position="320"/>
    </location>
</feature>
<evidence type="ECO:0000256" key="5">
    <source>
        <dbReference type="SAM" id="Phobius"/>
    </source>
</evidence>
<sequence>MDYYSLFFASAQSSAEVLLVAITGYLAAKYEIITPSIQKGIGNLLIKVLLPCLLFSETAADIDLSNLIQLWPVPIFYGIFIIISGLLGVFGGKLLDLSSAETKFVIVGIMFNNITSLLLGLLDGIGNTIAMQILLQNEDDNPAESMKRGKSYVMLAVLLNTLLKWSFGAFLLRKEPSDCHLDTRMLPNHNDQITPSNERTPLLPSKKNNNQFIIPQILTKLYTVAYGFMNPPLMASIAALFVGIIAPLKNLFFSDQAPLFVIRHTMEFIASITIPLMLISLGAQLQNLPRSKAKEMFTSISYVMFCRYLIMPIIGVIMIISTKSLYINDPMLWFILMMIASGPTAISCINLVQLTGNFEEEMAVLLFYSYICLAPIITITVISFLTIINVNHI</sequence>
<evidence type="ECO:0000313" key="7">
    <source>
        <dbReference type="Proteomes" id="UP000266673"/>
    </source>
</evidence>
<dbReference type="GO" id="GO:0016020">
    <property type="term" value="C:membrane"/>
    <property type="evidence" value="ECO:0007669"/>
    <property type="project" value="UniProtKB-SubCell"/>
</dbReference>
<evidence type="ECO:0000256" key="3">
    <source>
        <dbReference type="ARBA" id="ARBA00022989"/>
    </source>
</evidence>
<evidence type="ECO:0000256" key="2">
    <source>
        <dbReference type="ARBA" id="ARBA00022692"/>
    </source>
</evidence>
<comment type="caution">
    <text evidence="6">The sequence shown here is derived from an EMBL/GenBank/DDBJ whole genome shotgun (WGS) entry which is preliminary data.</text>
</comment>
<keyword evidence="3 5" id="KW-1133">Transmembrane helix</keyword>
<dbReference type="Pfam" id="PF03547">
    <property type="entry name" value="Mem_trans"/>
    <property type="match status" value="1"/>
</dbReference>
<dbReference type="GO" id="GO:0005783">
    <property type="term" value="C:endoplasmic reticulum"/>
    <property type="evidence" value="ECO:0007669"/>
    <property type="project" value="TreeGrafter"/>
</dbReference>
<dbReference type="OrthoDB" id="191139at2759"/>
<evidence type="ECO:0000313" key="6">
    <source>
        <dbReference type="EMBL" id="RIB03082.1"/>
    </source>
</evidence>
<proteinExistence type="predicted"/>
<dbReference type="GO" id="GO:0055085">
    <property type="term" value="P:transmembrane transport"/>
    <property type="evidence" value="ECO:0007669"/>
    <property type="project" value="InterPro"/>
</dbReference>
<feature type="transmembrane region" description="Helical" evidence="5">
    <location>
        <begin position="332"/>
        <end position="352"/>
    </location>
</feature>
<feature type="transmembrane region" description="Helical" evidence="5">
    <location>
        <begin position="6"/>
        <end position="28"/>
    </location>
</feature>
<dbReference type="PANTHER" id="PTHR31794:SF4">
    <property type="entry name" value="AUXIN EFFLUX TRANSPORTER FAMILY PROTEIN (EUROFUNG)"/>
    <property type="match status" value="1"/>
</dbReference>
<protein>
    <submittedName>
        <fullName evidence="6">Auxin efflux carrier</fullName>
    </submittedName>
</protein>
<evidence type="ECO:0000256" key="4">
    <source>
        <dbReference type="ARBA" id="ARBA00023136"/>
    </source>
</evidence>